<protein>
    <submittedName>
        <fullName evidence="5">Bacterial spot disease resistance protein 4</fullName>
    </submittedName>
</protein>
<dbReference type="PANTHER" id="PTHR45752:SF195">
    <property type="entry name" value="LEUCINE-RICH REPEAT (LRR) FAMILY PROTEIN-RELATED"/>
    <property type="match status" value="1"/>
</dbReference>
<dbReference type="Pfam" id="PF23282">
    <property type="entry name" value="WHD_ROQ1"/>
    <property type="match status" value="1"/>
</dbReference>
<dbReference type="Gramene" id="PGSC0003DMT400039057">
    <property type="protein sequence ID" value="PGSC0003DMT400039057"/>
    <property type="gene ID" value="PGSC0003DMG400015103"/>
</dbReference>
<dbReference type="Pfam" id="PF20160">
    <property type="entry name" value="C-JID"/>
    <property type="match status" value="1"/>
</dbReference>
<dbReference type="InParanoid" id="M1B7Q4"/>
<dbReference type="SUPFAM" id="SSF52047">
    <property type="entry name" value="RNI-like"/>
    <property type="match status" value="1"/>
</dbReference>
<dbReference type="PANTHER" id="PTHR45752">
    <property type="entry name" value="LEUCINE-RICH REPEAT-CONTAINING"/>
    <property type="match status" value="1"/>
</dbReference>
<evidence type="ECO:0000256" key="2">
    <source>
        <dbReference type="ARBA" id="ARBA00022737"/>
    </source>
</evidence>
<organism evidence="5 6">
    <name type="scientific">Solanum tuberosum</name>
    <name type="common">Potato</name>
    <dbReference type="NCBI Taxonomy" id="4113"/>
    <lineage>
        <taxon>Eukaryota</taxon>
        <taxon>Viridiplantae</taxon>
        <taxon>Streptophyta</taxon>
        <taxon>Embryophyta</taxon>
        <taxon>Tracheophyta</taxon>
        <taxon>Spermatophyta</taxon>
        <taxon>Magnoliopsida</taxon>
        <taxon>eudicotyledons</taxon>
        <taxon>Gunneridae</taxon>
        <taxon>Pentapetalae</taxon>
        <taxon>asterids</taxon>
        <taxon>lamiids</taxon>
        <taxon>Solanales</taxon>
        <taxon>Solanaceae</taxon>
        <taxon>Solanoideae</taxon>
        <taxon>Solaneae</taxon>
        <taxon>Solanum</taxon>
    </lineage>
</organism>
<evidence type="ECO:0000313" key="6">
    <source>
        <dbReference type="Proteomes" id="UP000011115"/>
    </source>
</evidence>
<dbReference type="PaxDb" id="4113-PGSC0003DMT400039057"/>
<evidence type="ECO:0000256" key="1">
    <source>
        <dbReference type="ARBA" id="ARBA00022614"/>
    </source>
</evidence>
<keyword evidence="2" id="KW-0677">Repeat</keyword>
<dbReference type="EnsemblPlants" id="PGSC0003DMT400039057">
    <property type="protein sequence ID" value="PGSC0003DMT400039057"/>
    <property type="gene ID" value="PGSC0003DMG400015103"/>
</dbReference>
<dbReference type="InterPro" id="IPR032675">
    <property type="entry name" value="LRR_dom_sf"/>
</dbReference>
<dbReference type="AlphaFoldDB" id="M1B7Q4"/>
<evidence type="ECO:0000259" key="3">
    <source>
        <dbReference type="Pfam" id="PF20160"/>
    </source>
</evidence>
<name>M1B7Q4_SOLTU</name>
<evidence type="ECO:0000259" key="4">
    <source>
        <dbReference type="Pfam" id="PF23282"/>
    </source>
</evidence>
<evidence type="ECO:0000313" key="5">
    <source>
        <dbReference type="EnsemblPlants" id="PGSC0003DMT400039057"/>
    </source>
</evidence>
<accession>M1B7Q4</accession>
<dbReference type="Gene3D" id="3.80.10.10">
    <property type="entry name" value="Ribonuclease Inhibitor"/>
    <property type="match status" value="1"/>
</dbReference>
<dbReference type="InterPro" id="IPR050715">
    <property type="entry name" value="LRR-SigEffector_domain"/>
</dbReference>
<keyword evidence="6" id="KW-1185">Reference proteome</keyword>
<reference evidence="5" key="2">
    <citation type="submission" date="2015-06" db="UniProtKB">
        <authorList>
            <consortium name="EnsemblPlants"/>
        </authorList>
    </citation>
    <scope>IDENTIFICATION</scope>
    <source>
        <strain evidence="5">DM1-3 516 R44</strain>
    </source>
</reference>
<feature type="domain" description="C-JID" evidence="3">
    <location>
        <begin position="235"/>
        <end position="278"/>
    </location>
</feature>
<sequence>MKILESCYSDANIGLCVLIDKSLVFISINNTIEMHDLIQEMGKHVVKMHKDSGEPSRIWNIEDFKEVIDNNTVSDLENLEELDASCTRISQPPSSIVRLNKLKYFSFLGQCLEDGVYFVFPQVNEGLRSLEILNLSFCNLIDGGLPEDIGCLSSLKELHLNGNIFVHLPESIAQLGDLETLYLSNCKRLPQLPEFSKKLYTISADWSNDLICNLLFQNISSTSNSLSLRALMSWGISIPGWFHHQGTSTSVSVNLPKNWYVRENFLGFVVCYSGKLVDMTANLIPLCDDGMSGITQNLPYPTIQNVILRFHFC</sequence>
<dbReference type="InterPro" id="IPR001611">
    <property type="entry name" value="Leu-rich_rpt"/>
</dbReference>
<reference evidence="6" key="1">
    <citation type="journal article" date="2011" name="Nature">
        <title>Genome sequence and analysis of the tuber crop potato.</title>
        <authorList>
            <consortium name="The Potato Genome Sequencing Consortium"/>
        </authorList>
    </citation>
    <scope>NUCLEOTIDE SEQUENCE [LARGE SCALE GENOMIC DNA]</scope>
    <source>
        <strain evidence="6">cv. DM1-3 516 R44</strain>
    </source>
</reference>
<dbReference type="HOGENOM" id="CLU_889665_0_0_1"/>
<keyword evidence="1" id="KW-0433">Leucine-rich repeat</keyword>
<dbReference type="InterPro" id="IPR058192">
    <property type="entry name" value="WHD_ROQ1-like"/>
</dbReference>
<dbReference type="InterPro" id="IPR045344">
    <property type="entry name" value="C-JID"/>
</dbReference>
<dbReference type="Pfam" id="PF00560">
    <property type="entry name" value="LRR_1"/>
    <property type="match status" value="1"/>
</dbReference>
<dbReference type="Proteomes" id="UP000011115">
    <property type="component" value="Unassembled WGS sequence"/>
</dbReference>
<proteinExistence type="predicted"/>
<feature type="domain" description="Disease resistance protein Roq1-like winged-helix" evidence="4">
    <location>
        <begin position="2"/>
        <end position="47"/>
    </location>
</feature>